<accession>A0A128A2H7</accession>
<feature type="region of interest" description="Disordered" evidence="1">
    <location>
        <begin position="57"/>
        <end position="79"/>
    </location>
</feature>
<name>A0A128A2H7_9ARCH</name>
<evidence type="ECO:0000313" key="2">
    <source>
        <dbReference type="EMBL" id="CUR51564.1"/>
    </source>
</evidence>
<protein>
    <submittedName>
        <fullName evidence="2">Uncharacterized protein</fullName>
    </submittedName>
</protein>
<proteinExistence type="predicted"/>
<dbReference type="AlphaFoldDB" id="A0A128A2H7"/>
<dbReference type="Proteomes" id="UP000196239">
    <property type="component" value="Chromosome 1"/>
</dbReference>
<dbReference type="KEGG" id="ndv:NDEV_0799"/>
<evidence type="ECO:0000256" key="1">
    <source>
        <dbReference type="SAM" id="MobiDB-lite"/>
    </source>
</evidence>
<sequence length="79" mass="9372">MSWWYHHTMNTHELTTLLHELISEQNKCDSELYFDKNTNFDKRDIIMKKILDLNKSDAAEKESGNQPEMKNDLSKSVKL</sequence>
<reference evidence="3" key="1">
    <citation type="submission" date="2015-10" db="EMBL/GenBank/DDBJ databases">
        <authorList>
            <person name="Lehtovirta-Morley L.E."/>
            <person name="Vieille C."/>
        </authorList>
    </citation>
    <scope>NUCLEOTIDE SEQUENCE [LARGE SCALE GENOMIC DNA]</scope>
</reference>
<dbReference type="EMBL" id="LN890280">
    <property type="protein sequence ID" value="CUR51564.1"/>
    <property type="molecule type" value="Genomic_DNA"/>
</dbReference>
<organism evidence="2 3">
    <name type="scientific">Nitrosotalea devaniterrae</name>
    <dbReference type="NCBI Taxonomy" id="1078905"/>
    <lineage>
        <taxon>Archaea</taxon>
        <taxon>Nitrososphaerota</taxon>
        <taxon>Nitrososphaeria</taxon>
        <taxon>Nitrosotaleales</taxon>
        <taxon>Nitrosotaleaceae</taxon>
        <taxon>Nitrosotalea</taxon>
    </lineage>
</organism>
<evidence type="ECO:0000313" key="3">
    <source>
        <dbReference type="Proteomes" id="UP000196239"/>
    </source>
</evidence>
<keyword evidence="3" id="KW-1185">Reference proteome</keyword>
<gene>
    <name evidence="2" type="ORF">NDEV_0799</name>
</gene>